<feature type="domain" description="NodB homology" evidence="2">
    <location>
        <begin position="86"/>
        <end position="259"/>
    </location>
</feature>
<dbReference type="InterPro" id="IPR002509">
    <property type="entry name" value="NODB_dom"/>
</dbReference>
<dbReference type="GO" id="GO:0005975">
    <property type="term" value="P:carbohydrate metabolic process"/>
    <property type="evidence" value="ECO:0007669"/>
    <property type="project" value="InterPro"/>
</dbReference>
<accession>A0A415ESE4</accession>
<dbReference type="CDD" id="cd10966">
    <property type="entry name" value="CE4_yadE_5s"/>
    <property type="match status" value="1"/>
</dbReference>
<sequence length="259" mass="30039">MIDKKGWFMMFQTLVFHEIRPEAELYDQVRPIKVADGYQDALPLPLFNSTSHFKQQIDFLKAENYHTLTLAEVKDFYFQQQPLPEKSVLLTFDDCYQSMKEYAYPLLKEAGFKATAFVVTGWLFDAPQPYEPEVSRTLSSGELAEMSDVFEYANHTDHFHERKDQQGRSMWETPAAFAQDLRSCNQHVAIKDVFAYPFGFYDPQTIATLEKEGFVLAFTTKPGINTAQTKPMELHRAVIPFSLPLAAFEQRFRNEEMNQ</sequence>
<proteinExistence type="predicted"/>
<dbReference type="GO" id="GO:0016810">
    <property type="term" value="F:hydrolase activity, acting on carbon-nitrogen (but not peptide) bonds"/>
    <property type="evidence" value="ECO:0007669"/>
    <property type="project" value="InterPro"/>
</dbReference>
<dbReference type="InterPro" id="IPR051398">
    <property type="entry name" value="Polysacch_Deacetylase"/>
</dbReference>
<dbReference type="PANTHER" id="PTHR34216:SF7">
    <property type="entry name" value="POLY-BETA-1,6-N-ACETYL-D-GLUCOSAMINE N-DEACETYLASE"/>
    <property type="match status" value="1"/>
</dbReference>
<dbReference type="InterPro" id="IPR011330">
    <property type="entry name" value="Glyco_hydro/deAcase_b/a-brl"/>
</dbReference>
<dbReference type="SUPFAM" id="SSF88713">
    <property type="entry name" value="Glycoside hydrolase/deacetylase"/>
    <property type="match status" value="1"/>
</dbReference>
<dbReference type="EMBL" id="QRMZ01000013">
    <property type="protein sequence ID" value="RHK05984.1"/>
    <property type="molecule type" value="Genomic_DNA"/>
</dbReference>
<dbReference type="Gene3D" id="3.20.20.370">
    <property type="entry name" value="Glycoside hydrolase/deacetylase"/>
    <property type="match status" value="1"/>
</dbReference>
<reference evidence="3 4" key="1">
    <citation type="submission" date="2018-08" db="EMBL/GenBank/DDBJ databases">
        <title>A genome reference for cultivated species of the human gut microbiota.</title>
        <authorList>
            <person name="Zou Y."/>
            <person name="Xue W."/>
            <person name="Luo G."/>
        </authorList>
    </citation>
    <scope>NUCLEOTIDE SEQUENCE [LARGE SCALE GENOMIC DNA]</scope>
    <source>
        <strain evidence="3 4">AF48-16</strain>
    </source>
</reference>
<keyword evidence="1" id="KW-0732">Signal</keyword>
<dbReference type="AlphaFoldDB" id="A0A415ESE4"/>
<organism evidence="3 4">
    <name type="scientific">Enterococcus casseliflavus</name>
    <name type="common">Enterococcus flavescens</name>
    <dbReference type="NCBI Taxonomy" id="37734"/>
    <lineage>
        <taxon>Bacteria</taxon>
        <taxon>Bacillati</taxon>
        <taxon>Bacillota</taxon>
        <taxon>Bacilli</taxon>
        <taxon>Lactobacillales</taxon>
        <taxon>Enterococcaceae</taxon>
        <taxon>Enterococcus</taxon>
    </lineage>
</organism>
<dbReference type="PANTHER" id="PTHR34216">
    <property type="match status" value="1"/>
</dbReference>
<evidence type="ECO:0000313" key="3">
    <source>
        <dbReference type="EMBL" id="RHK05984.1"/>
    </source>
</evidence>
<dbReference type="Proteomes" id="UP000286288">
    <property type="component" value="Unassembled WGS sequence"/>
</dbReference>
<comment type="caution">
    <text evidence="3">The sequence shown here is derived from an EMBL/GenBank/DDBJ whole genome shotgun (WGS) entry which is preliminary data.</text>
</comment>
<dbReference type="Pfam" id="PF01522">
    <property type="entry name" value="Polysacc_deac_1"/>
    <property type="match status" value="1"/>
</dbReference>
<name>A0A415ESE4_ENTCA</name>
<evidence type="ECO:0000259" key="2">
    <source>
        <dbReference type="PROSITE" id="PS51677"/>
    </source>
</evidence>
<evidence type="ECO:0000313" key="4">
    <source>
        <dbReference type="Proteomes" id="UP000286288"/>
    </source>
</evidence>
<evidence type="ECO:0000256" key="1">
    <source>
        <dbReference type="ARBA" id="ARBA00022729"/>
    </source>
</evidence>
<gene>
    <name evidence="3" type="ORF">DW084_10745</name>
</gene>
<protein>
    <submittedName>
        <fullName evidence="3">Polysaccharide deacetylase family protein</fullName>
    </submittedName>
</protein>
<dbReference type="PROSITE" id="PS51677">
    <property type="entry name" value="NODB"/>
    <property type="match status" value="1"/>
</dbReference>